<protein>
    <recommendedName>
        <fullName evidence="4">FNIP repeat-containing protein</fullName>
    </recommendedName>
</protein>
<reference evidence="2" key="1">
    <citation type="submission" date="2020-01" db="EMBL/GenBank/DDBJ databases">
        <title>Development of genomics and gene disruption for Polysphondylium violaceum indicates a role for the polyketide synthase stlB in stalk morphogenesis.</title>
        <authorList>
            <person name="Narita B."/>
            <person name="Kawabe Y."/>
            <person name="Kin K."/>
            <person name="Saito T."/>
            <person name="Gibbs R."/>
            <person name="Kuspa A."/>
            <person name="Muzny D."/>
            <person name="Queller D."/>
            <person name="Richards S."/>
            <person name="Strassman J."/>
            <person name="Sucgang R."/>
            <person name="Worley K."/>
            <person name="Schaap P."/>
        </authorList>
    </citation>
    <scope>NUCLEOTIDE SEQUENCE</scope>
    <source>
        <strain evidence="2">QSvi11</strain>
    </source>
</reference>
<dbReference type="AlphaFoldDB" id="A0A8J4PKP4"/>
<sequence>MTTSTANTHIFYSIWRNRLIRDSIRNYVCRDTLIDASIEYLNNNHRYLSQFSYHDKVQYNIIIHCNIKDTDDVIGYVNSKHRDLIDRISIDDGVEVAIDNDDQQQQQQESEMIRYDCNLLHQGLRSLSFYNQYTSVGGKLPESIRELTICSMDTDEISCPLVNMILAELPPQLERLSLPEGLKIDVPTCRLPDTLNDFEFITTHKSFKPFVVPPNKVFKCTIDIQSNQDLQWLAHNTWVHQAMYSIDFDENNPMPSHLTRVELYLIKTLRGDILPSSLTSLSIDDFVSLDGLLRPGLRKLELYNYDNPLKQGHLPDSLTELDLGCYNQPLEPFVLPKNLTRLRMESFNQDFQANTLPRSLSYLELESFKGSFEHVGPLDNICGLTVFSLHKSVATLLQNVKKVEIRTDQIGKNVFLKDTAIQDLVLYNSSDTRYKLYPEFLPSALQKLKIRGFKKFENVLPTSCISLKTDMAKLNTKLIPSSVKITKLKN</sequence>
<proteinExistence type="predicted"/>
<dbReference type="Pfam" id="PF05725">
    <property type="entry name" value="FNIP"/>
    <property type="match status" value="2"/>
</dbReference>
<gene>
    <name evidence="2" type="ORF">CYY_009909</name>
</gene>
<evidence type="ECO:0008006" key="4">
    <source>
        <dbReference type="Google" id="ProtNLM"/>
    </source>
</evidence>
<accession>A0A8J4PKP4</accession>
<keyword evidence="3" id="KW-1185">Reference proteome</keyword>
<dbReference type="PANTHER" id="PTHR32134:SF92">
    <property type="entry name" value="FNIP REPEAT-CONTAINING PROTEIN"/>
    <property type="match status" value="1"/>
</dbReference>
<evidence type="ECO:0000256" key="1">
    <source>
        <dbReference type="ARBA" id="ARBA00022737"/>
    </source>
</evidence>
<dbReference type="PANTHER" id="PTHR32134">
    <property type="entry name" value="FNIP REPEAT-CONTAINING PROTEIN"/>
    <property type="match status" value="1"/>
</dbReference>
<dbReference type="OrthoDB" id="10290201at2759"/>
<dbReference type="InterPro" id="IPR051251">
    <property type="entry name" value="STK_FNIP-Repeat"/>
</dbReference>
<dbReference type="EMBL" id="AJWJ01000850">
    <property type="protein sequence ID" value="KAF2068767.1"/>
    <property type="molecule type" value="Genomic_DNA"/>
</dbReference>
<keyword evidence="1" id="KW-0677">Repeat</keyword>
<evidence type="ECO:0000313" key="3">
    <source>
        <dbReference type="Proteomes" id="UP000695562"/>
    </source>
</evidence>
<name>A0A8J4PKP4_9MYCE</name>
<dbReference type="InterPro" id="IPR008615">
    <property type="entry name" value="FNIP"/>
</dbReference>
<evidence type="ECO:0000313" key="2">
    <source>
        <dbReference type="EMBL" id="KAF2068767.1"/>
    </source>
</evidence>
<organism evidence="2 3">
    <name type="scientific">Polysphondylium violaceum</name>
    <dbReference type="NCBI Taxonomy" id="133409"/>
    <lineage>
        <taxon>Eukaryota</taxon>
        <taxon>Amoebozoa</taxon>
        <taxon>Evosea</taxon>
        <taxon>Eumycetozoa</taxon>
        <taxon>Dictyostelia</taxon>
        <taxon>Dictyosteliales</taxon>
        <taxon>Dictyosteliaceae</taxon>
        <taxon>Polysphondylium</taxon>
    </lineage>
</organism>
<dbReference type="Proteomes" id="UP000695562">
    <property type="component" value="Unassembled WGS sequence"/>
</dbReference>
<comment type="caution">
    <text evidence="2">The sequence shown here is derived from an EMBL/GenBank/DDBJ whole genome shotgun (WGS) entry which is preliminary data.</text>
</comment>